<evidence type="ECO:0000256" key="5">
    <source>
        <dbReference type="ARBA" id="ARBA00022989"/>
    </source>
</evidence>
<dbReference type="Pfam" id="PF01694">
    <property type="entry name" value="Rhomboid"/>
    <property type="match status" value="1"/>
</dbReference>
<dbReference type="Gene3D" id="1.20.1540.10">
    <property type="entry name" value="Rhomboid-like"/>
    <property type="match status" value="1"/>
</dbReference>
<dbReference type="EMBL" id="RLII01000003">
    <property type="protein sequence ID" value="RXE59881.1"/>
    <property type="molecule type" value="Genomic_DNA"/>
</dbReference>
<dbReference type="Pfam" id="PF13181">
    <property type="entry name" value="TPR_8"/>
    <property type="match status" value="1"/>
</dbReference>
<dbReference type="InterPro" id="IPR019734">
    <property type="entry name" value="TPR_rpt"/>
</dbReference>
<protein>
    <submittedName>
        <fullName evidence="10">Rhomboid family intramembrane serine protease</fullName>
    </submittedName>
</protein>
<dbReference type="GO" id="GO:0004252">
    <property type="term" value="F:serine-type endopeptidase activity"/>
    <property type="evidence" value="ECO:0007669"/>
    <property type="project" value="InterPro"/>
</dbReference>
<feature type="repeat" description="TPR" evidence="7">
    <location>
        <begin position="466"/>
        <end position="499"/>
    </location>
</feature>
<evidence type="ECO:0000256" key="8">
    <source>
        <dbReference type="SAM" id="Phobius"/>
    </source>
</evidence>
<dbReference type="SUPFAM" id="SSF48452">
    <property type="entry name" value="TPR-like"/>
    <property type="match status" value="1"/>
</dbReference>
<dbReference type="OrthoDB" id="9813074at2"/>
<feature type="transmembrane region" description="Helical" evidence="8">
    <location>
        <begin position="371"/>
        <end position="389"/>
    </location>
</feature>
<organism evidence="10 11">
    <name type="scientific">Acetivibrio mesophilus</name>
    <dbReference type="NCBI Taxonomy" id="2487273"/>
    <lineage>
        <taxon>Bacteria</taxon>
        <taxon>Bacillati</taxon>
        <taxon>Bacillota</taxon>
        <taxon>Clostridia</taxon>
        <taxon>Eubacteriales</taxon>
        <taxon>Oscillospiraceae</taxon>
        <taxon>Acetivibrio</taxon>
    </lineage>
</organism>
<evidence type="ECO:0000259" key="9">
    <source>
        <dbReference type="Pfam" id="PF01694"/>
    </source>
</evidence>
<dbReference type="PANTHER" id="PTHR43731">
    <property type="entry name" value="RHOMBOID PROTEASE"/>
    <property type="match status" value="1"/>
</dbReference>
<feature type="transmembrane region" description="Helical" evidence="8">
    <location>
        <begin position="290"/>
        <end position="308"/>
    </location>
</feature>
<dbReference type="GO" id="GO:0016020">
    <property type="term" value="C:membrane"/>
    <property type="evidence" value="ECO:0007669"/>
    <property type="project" value="UniProtKB-SubCell"/>
</dbReference>
<evidence type="ECO:0000256" key="1">
    <source>
        <dbReference type="ARBA" id="ARBA00004141"/>
    </source>
</evidence>
<keyword evidence="6 8" id="KW-0472">Membrane</keyword>
<dbReference type="InterPro" id="IPR011990">
    <property type="entry name" value="TPR-like_helical_dom_sf"/>
</dbReference>
<comment type="subcellular location">
    <subcellularLocation>
        <location evidence="1">Membrane</location>
        <topology evidence="1">Multi-pass membrane protein</topology>
    </subcellularLocation>
</comment>
<evidence type="ECO:0000256" key="2">
    <source>
        <dbReference type="ARBA" id="ARBA00009045"/>
    </source>
</evidence>
<keyword evidence="5 8" id="KW-1133">Transmembrane helix</keyword>
<feature type="transmembrane region" description="Helical" evidence="8">
    <location>
        <begin position="234"/>
        <end position="254"/>
    </location>
</feature>
<reference evidence="11" key="1">
    <citation type="submission" date="2018-11" db="EMBL/GenBank/DDBJ databases">
        <title>Genome sequencing of a novel mesophilic and cellulolytic organism within the genus Hungateiclostridium.</title>
        <authorList>
            <person name="Rettenmaier R."/>
            <person name="Liebl W."/>
            <person name="Zverlov V."/>
        </authorList>
    </citation>
    <scope>NUCLEOTIDE SEQUENCE [LARGE SCALE GENOMIC DNA]</scope>
    <source>
        <strain evidence="11">N2K1</strain>
    </source>
</reference>
<evidence type="ECO:0000256" key="6">
    <source>
        <dbReference type="ARBA" id="ARBA00023136"/>
    </source>
</evidence>
<evidence type="ECO:0000256" key="4">
    <source>
        <dbReference type="ARBA" id="ARBA00022801"/>
    </source>
</evidence>
<dbReference type="SUPFAM" id="SSF144091">
    <property type="entry name" value="Rhomboid-like"/>
    <property type="match status" value="1"/>
</dbReference>
<dbReference type="InterPro" id="IPR050925">
    <property type="entry name" value="Rhomboid_protease_S54"/>
</dbReference>
<evidence type="ECO:0000313" key="11">
    <source>
        <dbReference type="Proteomes" id="UP000289166"/>
    </source>
</evidence>
<proteinExistence type="inferred from homology"/>
<comment type="similarity">
    <text evidence="2">Belongs to the peptidase S54 family.</text>
</comment>
<keyword evidence="3 8" id="KW-0812">Transmembrane</keyword>
<dbReference type="AlphaFoldDB" id="A0A4Q0I6A5"/>
<comment type="caution">
    <text evidence="10">The sequence shown here is derived from an EMBL/GenBank/DDBJ whole genome shotgun (WGS) entry which is preliminary data.</text>
</comment>
<sequence length="513" mass="58052">MIIKTLSRVLIERENYIPAMDTNGDVIVSENMALLQKYGPEGYVIVELINGDFMTPEQIKRGLEMNRIRQEQIKEGSNSYSFKVFFFSSDLPKEKLEILSSEEYNKGLNGSYLCCMSVNIEKKELVKYYSFPRTAYGIDNEIKYLLNKGFDSDYGNIDYKELIDKKQNEYRIDIKTQKPRITYVLIAINIVVWLLLEIYARTRGVNSSSLLIYFGAKENTHIMLGEYWRFLTPVFLHNGITHLLVNSYSLYILGTTVEKLMGRGRFLFIYIISGLMGSIVSFMFSLAPSVGASGAIFGLLGTLIYYGIEHPALFKRGFGKSILITLVINIVYGFSIPQIDNFGHFGGLIGGFLASGIVGTPYARRSWRKRAAFTAVAAAIVSLSLYYGFTNSQNQSLKKLELMDRFLEEGNWAESENLGEEIIKIGPKNKTILSNALWNLSATEASQGKYNEAVEHAQMLVDVEPANGHYLLGMLYMDIGNIEMAEKELQEAVKIEPRLRNKVDSILNTIKEK</sequence>
<keyword evidence="11" id="KW-1185">Reference proteome</keyword>
<gene>
    <name evidence="10" type="ORF">EFD62_03795</name>
</gene>
<feature type="transmembrane region" description="Helical" evidence="8">
    <location>
        <begin position="342"/>
        <end position="359"/>
    </location>
</feature>
<dbReference type="GO" id="GO:0006508">
    <property type="term" value="P:proteolysis"/>
    <property type="evidence" value="ECO:0007669"/>
    <property type="project" value="UniProtKB-KW"/>
</dbReference>
<dbReference type="PROSITE" id="PS50005">
    <property type="entry name" value="TPR"/>
    <property type="match status" value="1"/>
</dbReference>
<feature type="transmembrane region" description="Helical" evidence="8">
    <location>
        <begin position="181"/>
        <end position="200"/>
    </location>
</feature>
<dbReference type="InterPro" id="IPR035952">
    <property type="entry name" value="Rhomboid-like_sf"/>
</dbReference>
<keyword evidence="4" id="KW-0378">Hydrolase</keyword>
<dbReference type="Proteomes" id="UP000289166">
    <property type="component" value="Unassembled WGS sequence"/>
</dbReference>
<evidence type="ECO:0000256" key="3">
    <source>
        <dbReference type="ARBA" id="ARBA00022692"/>
    </source>
</evidence>
<accession>A0A4Q0I6A5</accession>
<dbReference type="InterPro" id="IPR022764">
    <property type="entry name" value="Peptidase_S54_rhomboid_dom"/>
</dbReference>
<feature type="transmembrane region" description="Helical" evidence="8">
    <location>
        <begin position="317"/>
        <end position="336"/>
    </location>
</feature>
<keyword evidence="7" id="KW-0802">TPR repeat</keyword>
<dbReference type="SMART" id="SM00028">
    <property type="entry name" value="TPR"/>
    <property type="match status" value="1"/>
</dbReference>
<evidence type="ECO:0000313" key="10">
    <source>
        <dbReference type="EMBL" id="RXE59881.1"/>
    </source>
</evidence>
<feature type="domain" description="Peptidase S54 rhomboid" evidence="9">
    <location>
        <begin position="225"/>
        <end position="358"/>
    </location>
</feature>
<feature type="transmembrane region" description="Helical" evidence="8">
    <location>
        <begin position="266"/>
        <end position="284"/>
    </location>
</feature>
<keyword evidence="10" id="KW-0645">Protease</keyword>
<evidence type="ECO:0000256" key="7">
    <source>
        <dbReference type="PROSITE-ProRule" id="PRU00339"/>
    </source>
</evidence>
<name>A0A4Q0I6A5_9FIRM</name>
<dbReference type="RefSeq" id="WP_069193446.1">
    <property type="nucleotide sequence ID" value="NZ_RLII01000003.1"/>
</dbReference>
<dbReference type="PANTHER" id="PTHR43731:SF14">
    <property type="entry name" value="PRESENILIN-ASSOCIATED RHOMBOID-LIKE PROTEIN, MITOCHONDRIAL"/>
    <property type="match status" value="1"/>
</dbReference>
<dbReference type="Gene3D" id="1.25.40.10">
    <property type="entry name" value="Tetratricopeptide repeat domain"/>
    <property type="match status" value="1"/>
</dbReference>